<name>A0A086THP7_HAPC1</name>
<keyword evidence="2" id="KW-0496">Mitochondrion</keyword>
<reference evidence="4" key="1">
    <citation type="journal article" date="2014" name="Genome Announc.">
        <title>Genome sequence and annotation of Acremonium chrysogenum, producer of the beta-lactam antibiotic cephalosporin C.</title>
        <authorList>
            <person name="Terfehr D."/>
            <person name="Dahlmann T.A."/>
            <person name="Specht T."/>
            <person name="Zadra I."/>
            <person name="Kuernsteiner H."/>
            <person name="Kueck U."/>
        </authorList>
    </citation>
    <scope>NUCLEOTIDE SEQUENCE [LARGE SCALE GENOMIC DNA]</scope>
    <source>
        <strain evidence="4">ATCC 11550 / CBS 779.69 / DSM 880 / IAM 14645 / JCM 23072 / IMI 49137</strain>
    </source>
</reference>
<dbReference type="GO" id="GO:0042645">
    <property type="term" value="C:mitochondrial nucleoid"/>
    <property type="evidence" value="ECO:0007669"/>
    <property type="project" value="TreeGrafter"/>
</dbReference>
<dbReference type="PANTHER" id="PTHR10302:SF0">
    <property type="entry name" value="SINGLE-STRANDED DNA-BINDING PROTEIN, MITOCHONDRIAL"/>
    <property type="match status" value="1"/>
</dbReference>
<dbReference type="FunFam" id="2.40.50.140:FF:000388">
    <property type="entry name" value="SsDNA binding protein, putative"/>
    <property type="match status" value="1"/>
</dbReference>
<dbReference type="GO" id="GO:0003697">
    <property type="term" value="F:single-stranded DNA binding"/>
    <property type="evidence" value="ECO:0007669"/>
    <property type="project" value="InterPro"/>
</dbReference>
<dbReference type="PIRSF" id="PIRSF002070">
    <property type="entry name" value="SSB"/>
    <property type="match status" value="1"/>
</dbReference>
<evidence type="ECO:0000313" key="4">
    <source>
        <dbReference type="Proteomes" id="UP000029964"/>
    </source>
</evidence>
<evidence type="ECO:0000256" key="1">
    <source>
        <dbReference type="ARBA" id="ARBA00023125"/>
    </source>
</evidence>
<dbReference type="CDD" id="cd04496">
    <property type="entry name" value="SSB_OBF"/>
    <property type="match status" value="1"/>
</dbReference>
<dbReference type="NCBIfam" id="TIGR00621">
    <property type="entry name" value="ssb"/>
    <property type="match status" value="1"/>
</dbReference>
<dbReference type="Pfam" id="PF00436">
    <property type="entry name" value="SSB"/>
    <property type="match status" value="1"/>
</dbReference>
<protein>
    <recommendedName>
        <fullName evidence="2">Single-stranded DNA-binding protein</fullName>
    </recommendedName>
</protein>
<dbReference type="Gene3D" id="2.40.50.140">
    <property type="entry name" value="Nucleic acid-binding proteins"/>
    <property type="match status" value="1"/>
</dbReference>
<dbReference type="EMBL" id="JPKY01000001">
    <property type="protein sequence ID" value="KFH48879.1"/>
    <property type="molecule type" value="Genomic_DNA"/>
</dbReference>
<dbReference type="GO" id="GO:0006264">
    <property type="term" value="P:mitochondrial DNA replication"/>
    <property type="evidence" value="ECO:0007669"/>
    <property type="project" value="TreeGrafter"/>
</dbReference>
<dbReference type="OrthoDB" id="1078367at2759"/>
<proteinExistence type="predicted"/>
<accession>A0A086THP7</accession>
<dbReference type="InterPro" id="IPR011344">
    <property type="entry name" value="ssDNA-bd"/>
</dbReference>
<dbReference type="PANTHER" id="PTHR10302">
    <property type="entry name" value="SINGLE-STRANDED DNA-BINDING PROTEIN"/>
    <property type="match status" value="1"/>
</dbReference>
<organism evidence="3 4">
    <name type="scientific">Hapsidospora chrysogenum (strain ATCC 11550 / CBS 779.69 / DSM 880 / IAM 14645 / JCM 23072 / IMI 49137)</name>
    <name type="common">Acremonium chrysogenum</name>
    <dbReference type="NCBI Taxonomy" id="857340"/>
    <lineage>
        <taxon>Eukaryota</taxon>
        <taxon>Fungi</taxon>
        <taxon>Dikarya</taxon>
        <taxon>Ascomycota</taxon>
        <taxon>Pezizomycotina</taxon>
        <taxon>Sordariomycetes</taxon>
        <taxon>Hypocreomycetidae</taxon>
        <taxon>Hypocreales</taxon>
        <taxon>Bionectriaceae</taxon>
        <taxon>Hapsidospora</taxon>
    </lineage>
</organism>
<sequence>MSSSMLFRRTTAASAGAARSFSTTSPRSIAKMSIIGNLADTPELHQTSNGRELVRYAVASNTGPRDNRQTSWFRITSFNEGPRRDFLLSLPKGCLVYIEGDAAIKQYEDAEGNSRSALNIVQRSIEVLKRPHGAAEPAESSESSH</sequence>
<dbReference type="SUPFAM" id="SSF50249">
    <property type="entry name" value="Nucleic acid-binding proteins"/>
    <property type="match status" value="1"/>
</dbReference>
<comment type="subcellular location">
    <subcellularLocation>
        <location evidence="2">Mitochondrion</location>
    </subcellularLocation>
</comment>
<dbReference type="InterPro" id="IPR000424">
    <property type="entry name" value="Primosome_PriB/ssb"/>
</dbReference>
<dbReference type="HOGENOM" id="CLU_126647_0_0_1"/>
<dbReference type="Proteomes" id="UP000029964">
    <property type="component" value="Unassembled WGS sequence"/>
</dbReference>
<dbReference type="InterPro" id="IPR012340">
    <property type="entry name" value="NA-bd_OB-fold"/>
</dbReference>
<dbReference type="PROSITE" id="PS50935">
    <property type="entry name" value="SSB"/>
    <property type="match status" value="1"/>
</dbReference>
<evidence type="ECO:0000256" key="2">
    <source>
        <dbReference type="PIRNR" id="PIRNR002070"/>
    </source>
</evidence>
<dbReference type="STRING" id="857340.A0A086THP7"/>
<dbReference type="AlphaFoldDB" id="A0A086THP7"/>
<comment type="caution">
    <text evidence="3">The sequence shown here is derived from an EMBL/GenBank/DDBJ whole genome shotgun (WGS) entry which is preliminary data.</text>
</comment>
<gene>
    <name evidence="3" type="ORF">ACRE_001950</name>
</gene>
<keyword evidence="1 2" id="KW-0238">DNA-binding</keyword>
<keyword evidence="4" id="KW-1185">Reference proteome</keyword>
<evidence type="ECO:0000313" key="3">
    <source>
        <dbReference type="EMBL" id="KFH48879.1"/>
    </source>
</evidence>